<evidence type="ECO:0000256" key="7">
    <source>
        <dbReference type="RuleBase" id="RU004335"/>
    </source>
</evidence>
<dbReference type="Pfam" id="PF00332">
    <property type="entry name" value="Glyco_hydro_17"/>
    <property type="match status" value="1"/>
</dbReference>
<dbReference type="GO" id="GO:0004338">
    <property type="term" value="F:glucan exo-1,3-beta-glucosidase activity"/>
    <property type="evidence" value="ECO:0007669"/>
    <property type="project" value="UniProtKB-EC"/>
</dbReference>
<reference evidence="9 10" key="1">
    <citation type="submission" date="2023-08" db="EMBL/GenBank/DDBJ databases">
        <title>Black Yeasts Isolated from many extreme environments.</title>
        <authorList>
            <person name="Coleine C."/>
            <person name="Stajich J.E."/>
            <person name="Selbmann L."/>
        </authorList>
    </citation>
    <scope>NUCLEOTIDE SEQUENCE [LARGE SCALE GENOMIC DNA]</scope>
    <source>
        <strain evidence="9 10">CCFEE 536</strain>
    </source>
</reference>
<comment type="subcellular location">
    <subcellularLocation>
        <location evidence="1">Secreted</location>
        <location evidence="1">Cell wall</location>
    </subcellularLocation>
</comment>
<dbReference type="Proteomes" id="UP001357485">
    <property type="component" value="Unassembled WGS sequence"/>
</dbReference>
<evidence type="ECO:0000256" key="6">
    <source>
        <dbReference type="ARBA" id="ARBA00022801"/>
    </source>
</evidence>
<dbReference type="PANTHER" id="PTHR16631:SF14">
    <property type="entry name" value="FAMILY 17 GLUCOSIDASE SCW10-RELATED"/>
    <property type="match status" value="1"/>
</dbReference>
<keyword evidence="6 9" id="KW-0378">Hydrolase</keyword>
<dbReference type="EMBL" id="JAVRRA010016797">
    <property type="protein sequence ID" value="KAK5201180.1"/>
    <property type="molecule type" value="Genomic_DNA"/>
</dbReference>
<feature type="non-terminal residue" evidence="9">
    <location>
        <position position="1"/>
    </location>
</feature>
<comment type="caution">
    <text evidence="9">The sequence shown here is derived from an EMBL/GenBank/DDBJ whole genome shotgun (WGS) entry which is preliminary data.</text>
</comment>
<evidence type="ECO:0000313" key="10">
    <source>
        <dbReference type="Proteomes" id="UP001357485"/>
    </source>
</evidence>
<protein>
    <submittedName>
        <fullName evidence="9">Cell surface mannoprotein mp65</fullName>
        <ecNumber evidence="9">3.2.1.58</ecNumber>
    </submittedName>
</protein>
<name>A0ABR0LQ67_9PEZI</name>
<accession>A0ABR0LQ67</accession>
<evidence type="ECO:0000256" key="3">
    <source>
        <dbReference type="ARBA" id="ARBA00022512"/>
    </source>
</evidence>
<organism evidence="9 10">
    <name type="scientific">Cryomyces antarcticus</name>
    <dbReference type="NCBI Taxonomy" id="329879"/>
    <lineage>
        <taxon>Eukaryota</taxon>
        <taxon>Fungi</taxon>
        <taxon>Dikarya</taxon>
        <taxon>Ascomycota</taxon>
        <taxon>Pezizomycotina</taxon>
        <taxon>Dothideomycetes</taxon>
        <taxon>Dothideomycetes incertae sedis</taxon>
        <taxon>Cryomyces</taxon>
    </lineage>
</organism>
<dbReference type="InterPro" id="IPR017853">
    <property type="entry name" value="GH"/>
</dbReference>
<dbReference type="PANTHER" id="PTHR16631">
    <property type="entry name" value="GLUCAN 1,3-BETA-GLUCOSIDASE"/>
    <property type="match status" value="1"/>
</dbReference>
<keyword evidence="5" id="KW-0732">Signal</keyword>
<evidence type="ECO:0000256" key="2">
    <source>
        <dbReference type="ARBA" id="ARBA00008773"/>
    </source>
</evidence>
<keyword evidence="10" id="KW-1185">Reference proteome</keyword>
<dbReference type="InterPro" id="IPR000490">
    <property type="entry name" value="Glyco_hydro_17"/>
</dbReference>
<keyword evidence="4" id="KW-0964">Secreted</keyword>
<comment type="similarity">
    <text evidence="2 7">Belongs to the glycosyl hydrolase 17 family.</text>
</comment>
<evidence type="ECO:0000256" key="5">
    <source>
        <dbReference type="ARBA" id="ARBA00022729"/>
    </source>
</evidence>
<evidence type="ECO:0000256" key="4">
    <source>
        <dbReference type="ARBA" id="ARBA00022525"/>
    </source>
</evidence>
<feature type="region of interest" description="Disordered" evidence="8">
    <location>
        <begin position="57"/>
        <end position="85"/>
    </location>
</feature>
<dbReference type="Gene3D" id="3.20.20.80">
    <property type="entry name" value="Glycosidases"/>
    <property type="match status" value="1"/>
</dbReference>
<evidence type="ECO:0000313" key="9">
    <source>
        <dbReference type="EMBL" id="KAK5201180.1"/>
    </source>
</evidence>
<evidence type="ECO:0000256" key="1">
    <source>
        <dbReference type="ARBA" id="ARBA00004191"/>
    </source>
</evidence>
<evidence type="ECO:0000256" key="8">
    <source>
        <dbReference type="SAM" id="MobiDB-lite"/>
    </source>
</evidence>
<sequence>RDVVTEISYVTATAADVIVYVDESGKPLYTSFANQAAPTSKAPASSSASSVAAAAPTTSASPTTTPAAQSSAAAPTTPTTSARVTSASSSVAPVASSAAPVASSASSSAAPAASSSTSSSSGRGISYSPYNADGTCKDQATVSSDFAKINGYSMVRIYGTDCNQVSTVLTAAKAKGMKIFAGIFDIAQVSAEIHTLISAASGSWDVFDTISIGNEGVNAGTASVSAVVSAIGTARTLLGAAGYKGHIVTVDTFVALINHPELCKASDYAAANAHAFFDGNVEAAGAGAFVLSQAQRVSAACGGMNTVITETGWPTQGGSNNKAVPSVANQQAAIASLKSTFSSNIILFTAFNDLWKKDNAGTFGCEKYWGMIN</sequence>
<dbReference type="InterPro" id="IPR050732">
    <property type="entry name" value="Beta-glucan_modifiers"/>
</dbReference>
<keyword evidence="9" id="KW-0326">Glycosidase</keyword>
<dbReference type="SUPFAM" id="SSF51445">
    <property type="entry name" value="(Trans)glycosidases"/>
    <property type="match status" value="1"/>
</dbReference>
<dbReference type="EC" id="3.2.1.58" evidence="9"/>
<gene>
    <name evidence="9" type="primary">MP65</name>
    <name evidence="9" type="ORF">LTR16_003562</name>
</gene>
<keyword evidence="3" id="KW-0134">Cell wall</keyword>
<proteinExistence type="inferred from homology"/>